<proteinExistence type="inferred from homology"/>
<feature type="transmembrane region" description="Helical" evidence="13">
    <location>
        <begin position="319"/>
        <end position="340"/>
    </location>
</feature>
<dbReference type="PIRSF" id="PIRSF006603">
    <property type="entry name" value="DinF"/>
    <property type="match status" value="1"/>
</dbReference>
<keyword evidence="7" id="KW-1003">Cell membrane</keyword>
<dbReference type="GO" id="GO:0042910">
    <property type="term" value="F:xenobiotic transmembrane transporter activity"/>
    <property type="evidence" value="ECO:0007669"/>
    <property type="project" value="InterPro"/>
</dbReference>
<evidence type="ECO:0000313" key="14">
    <source>
        <dbReference type="EMBL" id="MBC5716821.1"/>
    </source>
</evidence>
<evidence type="ECO:0000256" key="1">
    <source>
        <dbReference type="ARBA" id="ARBA00003408"/>
    </source>
</evidence>
<comment type="function">
    <text evidence="1">Multidrug efflux pump.</text>
</comment>
<evidence type="ECO:0000256" key="9">
    <source>
        <dbReference type="ARBA" id="ARBA00022989"/>
    </source>
</evidence>
<feature type="transmembrane region" description="Helical" evidence="13">
    <location>
        <begin position="101"/>
        <end position="119"/>
    </location>
</feature>
<gene>
    <name evidence="14" type="ORF">H8S55_05735</name>
</gene>
<feature type="transmembrane region" description="Helical" evidence="13">
    <location>
        <begin position="421"/>
        <end position="443"/>
    </location>
</feature>
<feature type="transmembrane region" description="Helical" evidence="13">
    <location>
        <begin position="59"/>
        <end position="81"/>
    </location>
</feature>
<dbReference type="EMBL" id="JACOPN010000003">
    <property type="protein sequence ID" value="MBC5716821.1"/>
    <property type="molecule type" value="Genomic_DNA"/>
</dbReference>
<evidence type="ECO:0000256" key="7">
    <source>
        <dbReference type="ARBA" id="ARBA00022475"/>
    </source>
</evidence>
<dbReference type="GO" id="GO:0015297">
    <property type="term" value="F:antiporter activity"/>
    <property type="evidence" value="ECO:0007669"/>
    <property type="project" value="UniProtKB-KW"/>
</dbReference>
<keyword evidence="11 13" id="KW-0472">Membrane</keyword>
<keyword evidence="8 13" id="KW-0812">Transmembrane</keyword>
<dbReference type="GO" id="GO:0006811">
    <property type="term" value="P:monoatomic ion transport"/>
    <property type="evidence" value="ECO:0007669"/>
    <property type="project" value="UniProtKB-KW"/>
</dbReference>
<evidence type="ECO:0000256" key="6">
    <source>
        <dbReference type="ARBA" id="ARBA00022449"/>
    </source>
</evidence>
<protein>
    <recommendedName>
        <fullName evidence="4">Probable multidrug resistance protein NorM</fullName>
    </recommendedName>
    <alternativeName>
        <fullName evidence="12">Multidrug-efflux transporter</fullName>
    </alternativeName>
</protein>
<evidence type="ECO:0000256" key="5">
    <source>
        <dbReference type="ARBA" id="ARBA00022448"/>
    </source>
</evidence>
<evidence type="ECO:0000313" key="15">
    <source>
        <dbReference type="Proteomes" id="UP000602260"/>
    </source>
</evidence>
<accession>A0A8J6M5C9</accession>
<reference evidence="14" key="1">
    <citation type="submission" date="2020-08" db="EMBL/GenBank/DDBJ databases">
        <title>Genome public.</title>
        <authorList>
            <person name="Liu C."/>
            <person name="Sun Q."/>
        </authorList>
    </citation>
    <scope>NUCLEOTIDE SEQUENCE</scope>
    <source>
        <strain evidence="14">BX5</strain>
    </source>
</reference>
<comment type="subcellular location">
    <subcellularLocation>
        <location evidence="2">Cell membrane</location>
        <topology evidence="2">Multi-pass membrane protein</topology>
    </subcellularLocation>
</comment>
<dbReference type="GO" id="GO:0005886">
    <property type="term" value="C:plasma membrane"/>
    <property type="evidence" value="ECO:0007669"/>
    <property type="project" value="UniProtKB-SubCell"/>
</dbReference>
<feature type="transmembrane region" description="Helical" evidence="13">
    <location>
        <begin position="360"/>
        <end position="383"/>
    </location>
</feature>
<dbReference type="PANTHER" id="PTHR43298:SF2">
    <property type="entry name" value="FMN_FAD EXPORTER YEEO-RELATED"/>
    <property type="match status" value="1"/>
</dbReference>
<dbReference type="Pfam" id="PF01554">
    <property type="entry name" value="MatE"/>
    <property type="match status" value="2"/>
</dbReference>
<feature type="transmembrane region" description="Helical" evidence="13">
    <location>
        <begin position="197"/>
        <end position="217"/>
    </location>
</feature>
<evidence type="ECO:0000256" key="2">
    <source>
        <dbReference type="ARBA" id="ARBA00004651"/>
    </source>
</evidence>
<organism evidence="14 15">
    <name type="scientific">Flintibacter faecis</name>
    <dbReference type="NCBI Taxonomy" id="2763047"/>
    <lineage>
        <taxon>Bacteria</taxon>
        <taxon>Bacillati</taxon>
        <taxon>Bacillota</taxon>
        <taxon>Clostridia</taxon>
        <taxon>Eubacteriales</taxon>
        <taxon>Flintibacter</taxon>
    </lineage>
</organism>
<dbReference type="NCBIfam" id="TIGR00797">
    <property type="entry name" value="matE"/>
    <property type="match status" value="1"/>
</dbReference>
<comment type="caution">
    <text evidence="14">The sequence shown here is derived from an EMBL/GenBank/DDBJ whole genome shotgun (WGS) entry which is preliminary data.</text>
</comment>
<name>A0A8J6M5C9_9FIRM</name>
<keyword evidence="15" id="KW-1185">Reference proteome</keyword>
<feature type="transmembrane region" description="Helical" evidence="13">
    <location>
        <begin position="170"/>
        <end position="191"/>
    </location>
</feature>
<dbReference type="AlphaFoldDB" id="A0A8J6M5C9"/>
<evidence type="ECO:0000256" key="13">
    <source>
        <dbReference type="SAM" id="Phobius"/>
    </source>
</evidence>
<feature type="transmembrane region" description="Helical" evidence="13">
    <location>
        <begin position="139"/>
        <end position="158"/>
    </location>
</feature>
<comment type="similarity">
    <text evidence="3">Belongs to the multi antimicrobial extrusion (MATE) (TC 2.A.66.1) family.</text>
</comment>
<evidence type="ECO:0000256" key="11">
    <source>
        <dbReference type="ARBA" id="ARBA00023136"/>
    </source>
</evidence>
<keyword evidence="6" id="KW-0050">Antiport</keyword>
<evidence type="ECO:0000256" key="10">
    <source>
        <dbReference type="ARBA" id="ARBA00023065"/>
    </source>
</evidence>
<evidence type="ECO:0000256" key="3">
    <source>
        <dbReference type="ARBA" id="ARBA00010199"/>
    </source>
</evidence>
<dbReference type="InterPro" id="IPR050222">
    <property type="entry name" value="MATE_MdtK"/>
</dbReference>
<dbReference type="PANTHER" id="PTHR43298">
    <property type="entry name" value="MULTIDRUG RESISTANCE PROTEIN NORM-RELATED"/>
    <property type="match status" value="1"/>
</dbReference>
<keyword evidence="5" id="KW-0813">Transport</keyword>
<evidence type="ECO:0000256" key="12">
    <source>
        <dbReference type="ARBA" id="ARBA00031636"/>
    </source>
</evidence>
<feature type="transmembrane region" description="Helical" evidence="13">
    <location>
        <begin position="390"/>
        <end position="415"/>
    </location>
</feature>
<dbReference type="InterPro" id="IPR048279">
    <property type="entry name" value="MdtK-like"/>
</dbReference>
<dbReference type="RefSeq" id="WP_186878164.1">
    <property type="nucleotide sequence ID" value="NZ_JACOPN010000003.1"/>
</dbReference>
<keyword evidence="9 13" id="KW-1133">Transmembrane helix</keyword>
<evidence type="ECO:0000256" key="8">
    <source>
        <dbReference type="ARBA" id="ARBA00022692"/>
    </source>
</evidence>
<sequence>MIRRQHHIDMCNGPLWNKILLFALPLMASSILQLLFNAADVVVVGRYAGKEALAAVGSNSALINLMINLFVGLSVGTNVVVARDLGAGRHDNVSRSVHSSITLALISGVGMAVFGVVMVRQLLEWMSSPTDVIDLATVYLRIYFLGMPANMLYNFGAAILRAQGDTQRPLYFLTAAGIVNVILNLCFVIGFRMDVDGVALATIISQYISAALVLRCLMRETGPLRLELSKLRLDWPVVRRILQVGLPAGFQGIVFSLSNVVIQSSLNSFNDAALVAGSAASSNIENFVYAAMNSFYQTALTFCGQNYGAAKCKRVDRTLFLCVTFSMTTGLVLGNLAYLFGRPLASIYAPGEEEVIRQALVRLSFICCPYLLGGFMDTMVGGLRGIGYSVIPMIVSLVGACGLRLVWVATVFPLFHSPATLYFSYPVTWTITGLTHLIFFLCVRKRAYARLEHPDPVFRAN</sequence>
<dbReference type="Proteomes" id="UP000602260">
    <property type="component" value="Unassembled WGS sequence"/>
</dbReference>
<keyword evidence="10" id="KW-0406">Ion transport</keyword>
<dbReference type="InterPro" id="IPR002528">
    <property type="entry name" value="MATE_fam"/>
</dbReference>
<feature type="transmembrane region" description="Helical" evidence="13">
    <location>
        <begin position="20"/>
        <end position="39"/>
    </location>
</feature>
<dbReference type="CDD" id="cd13138">
    <property type="entry name" value="MATE_yoeA_like"/>
    <property type="match status" value="1"/>
</dbReference>
<evidence type="ECO:0000256" key="4">
    <source>
        <dbReference type="ARBA" id="ARBA00020268"/>
    </source>
</evidence>